<feature type="binding site" evidence="3">
    <location>
        <position position="50"/>
    </location>
    <ligand>
        <name>a divalent metal cation</name>
        <dbReference type="ChEBI" id="CHEBI:60240"/>
    </ligand>
</feature>
<proteinExistence type="inferred from homology"/>
<name>A0AAE7AWP7_9VIBR</name>
<dbReference type="PANTHER" id="PTHR37302:SF1">
    <property type="entry name" value="PROTEIN DINB"/>
    <property type="match status" value="1"/>
</dbReference>
<comment type="similarity">
    <text evidence="1">Belongs to the DinB family.</text>
</comment>
<gene>
    <name evidence="4" type="ORF">HOO69_08020</name>
</gene>
<keyword evidence="2 3" id="KW-0479">Metal-binding</keyword>
<feature type="binding site" evidence="3">
    <location>
        <position position="150"/>
    </location>
    <ligand>
        <name>a divalent metal cation</name>
        <dbReference type="ChEBI" id="CHEBI:60240"/>
    </ligand>
</feature>
<evidence type="ECO:0000313" key="4">
    <source>
        <dbReference type="EMBL" id="QJY36566.1"/>
    </source>
</evidence>
<dbReference type="RefSeq" id="WP_171801795.1">
    <property type="nucleotide sequence ID" value="NZ_CP053541.1"/>
</dbReference>
<evidence type="ECO:0000256" key="2">
    <source>
        <dbReference type="ARBA" id="ARBA00022723"/>
    </source>
</evidence>
<evidence type="ECO:0000256" key="3">
    <source>
        <dbReference type="PIRSR" id="PIRSR607837-1"/>
    </source>
</evidence>
<accession>A0AAE7AWP7</accession>
<dbReference type="Pfam" id="PF05163">
    <property type="entry name" value="DinB"/>
    <property type="match status" value="1"/>
</dbReference>
<protein>
    <submittedName>
        <fullName evidence="4">Damage-inducible protein DinB</fullName>
    </submittedName>
</protein>
<evidence type="ECO:0000256" key="1">
    <source>
        <dbReference type="ARBA" id="ARBA00008635"/>
    </source>
</evidence>
<dbReference type="GO" id="GO:0046872">
    <property type="term" value="F:metal ion binding"/>
    <property type="evidence" value="ECO:0007669"/>
    <property type="project" value="UniProtKB-KW"/>
</dbReference>
<dbReference type="SUPFAM" id="SSF109854">
    <property type="entry name" value="DinB/YfiT-like putative metalloenzymes"/>
    <property type="match status" value="1"/>
</dbReference>
<dbReference type="Proteomes" id="UP000501443">
    <property type="component" value="Chromosome 1"/>
</dbReference>
<dbReference type="EMBL" id="CP053541">
    <property type="protein sequence ID" value="QJY36566.1"/>
    <property type="molecule type" value="Genomic_DNA"/>
</dbReference>
<feature type="binding site" evidence="3">
    <location>
        <position position="146"/>
    </location>
    <ligand>
        <name>a divalent metal cation</name>
        <dbReference type="ChEBI" id="CHEBI:60240"/>
    </ligand>
</feature>
<dbReference type="AlphaFoldDB" id="A0AAE7AWP7"/>
<reference evidence="4 5" key="1">
    <citation type="submission" date="2020-05" db="EMBL/GenBank/DDBJ databases">
        <title>First description outside Europe of the emergent pathogen for shellfish aquaculture Vibrio europaeus.</title>
        <authorList>
            <person name="Dubert J."/>
            <person name="Rojas R."/>
        </authorList>
    </citation>
    <scope>NUCLEOTIDE SEQUENCE [LARGE SCALE GENOMIC DNA]</scope>
    <source>
        <strain evidence="4 5">NPI-1</strain>
    </source>
</reference>
<evidence type="ECO:0000313" key="5">
    <source>
        <dbReference type="Proteomes" id="UP000501443"/>
    </source>
</evidence>
<sequence length="187" mass="21312">MDLSSNFRMLALYNQRMNQQLLSVCEQLSPQRLNQETHSFFPSVIAHWNHILFGDLIMLQRLVTNQIHVLEPQQVETLPTAKAINDTFVTNLEELKRLRSLVDQIYIDMTKNFTADTCKEIVVYTTTEGGEMRRNVGEFCQHIFNHQTHHRGQLTAILAQLGCDFGCTDLPVIVPEGSSALAKPTMP</sequence>
<dbReference type="InterPro" id="IPR007837">
    <property type="entry name" value="DinB"/>
</dbReference>
<dbReference type="InterPro" id="IPR034660">
    <property type="entry name" value="DinB/YfiT-like"/>
</dbReference>
<dbReference type="Gene3D" id="1.20.120.450">
    <property type="entry name" value="dinb family like domain"/>
    <property type="match status" value="1"/>
</dbReference>
<organism evidence="4 5">
    <name type="scientific">Vibrio europaeus</name>
    <dbReference type="NCBI Taxonomy" id="300876"/>
    <lineage>
        <taxon>Bacteria</taxon>
        <taxon>Pseudomonadati</taxon>
        <taxon>Pseudomonadota</taxon>
        <taxon>Gammaproteobacteria</taxon>
        <taxon>Vibrionales</taxon>
        <taxon>Vibrionaceae</taxon>
        <taxon>Vibrio</taxon>
        <taxon>Vibrio oreintalis group</taxon>
    </lineage>
</organism>
<dbReference type="PANTHER" id="PTHR37302">
    <property type="entry name" value="SLR1116 PROTEIN"/>
    <property type="match status" value="1"/>
</dbReference>